<dbReference type="AlphaFoldDB" id="A0A1A3KN97"/>
<accession>A0A1A3KN97</accession>
<feature type="region of interest" description="Disordered" evidence="1">
    <location>
        <begin position="47"/>
        <end position="72"/>
    </location>
</feature>
<evidence type="ECO:0000313" key="3">
    <source>
        <dbReference type="Proteomes" id="UP000093925"/>
    </source>
</evidence>
<gene>
    <name evidence="2" type="ORF">A5640_11080</name>
</gene>
<protein>
    <submittedName>
        <fullName evidence="2">Uncharacterized protein</fullName>
    </submittedName>
</protein>
<reference evidence="2 3" key="1">
    <citation type="submission" date="2016-06" db="EMBL/GenBank/DDBJ databases">
        <authorList>
            <person name="Kjaerup R.B."/>
            <person name="Dalgaard T.S."/>
            <person name="Juul-Madsen H.R."/>
        </authorList>
    </citation>
    <scope>NUCLEOTIDE SEQUENCE [LARGE SCALE GENOMIC DNA]</scope>
    <source>
        <strain evidence="2 3">1276495.2</strain>
    </source>
</reference>
<dbReference type="EMBL" id="LZLM01000059">
    <property type="protein sequence ID" value="OBJ86500.1"/>
    <property type="molecule type" value="Genomic_DNA"/>
</dbReference>
<proteinExistence type="predicted"/>
<dbReference type="Proteomes" id="UP000093925">
    <property type="component" value="Unassembled WGS sequence"/>
</dbReference>
<comment type="caution">
    <text evidence="2">The sequence shown here is derived from an EMBL/GenBank/DDBJ whole genome shotgun (WGS) entry which is preliminary data.</text>
</comment>
<organism evidence="2 3">
    <name type="scientific">Mycobacterium asiaticum</name>
    <dbReference type="NCBI Taxonomy" id="1790"/>
    <lineage>
        <taxon>Bacteria</taxon>
        <taxon>Bacillati</taxon>
        <taxon>Actinomycetota</taxon>
        <taxon>Actinomycetes</taxon>
        <taxon>Mycobacteriales</taxon>
        <taxon>Mycobacteriaceae</taxon>
        <taxon>Mycobacterium</taxon>
    </lineage>
</organism>
<sequence length="204" mass="21856">MGGVVGSPVDLQRQVCAMRAEGFSFREIGLELGIDKMKVHRILKSAPPVPEDRISDPTVAAAPADGDDLGGDAEPGDPLILSWLSAADLELLGVSAGDLAGQRGDPLHCYRMLGLIHTERGRRERARLTGRQWVLWLLRESGAADRVGSDGPTPQHVRDARIVELKRSGWTLEAIAREVGLSGKGAVSNALARIARELNGSEVD</sequence>
<name>A0A1A3KN97_MYCAS</name>
<evidence type="ECO:0000256" key="1">
    <source>
        <dbReference type="SAM" id="MobiDB-lite"/>
    </source>
</evidence>
<evidence type="ECO:0000313" key="2">
    <source>
        <dbReference type="EMBL" id="OBJ86500.1"/>
    </source>
</evidence>